<dbReference type="GO" id="GO:0003677">
    <property type="term" value="F:DNA binding"/>
    <property type="evidence" value="ECO:0007669"/>
    <property type="project" value="UniProtKB-KW"/>
</dbReference>
<evidence type="ECO:0000313" key="6">
    <source>
        <dbReference type="EMBL" id="MBB6559868.1"/>
    </source>
</evidence>
<dbReference type="FunFam" id="1.10.10.10:FF:000001">
    <property type="entry name" value="LysR family transcriptional regulator"/>
    <property type="match status" value="1"/>
</dbReference>
<dbReference type="AlphaFoldDB" id="A0A7X0PDE6"/>
<comment type="similarity">
    <text evidence="1">Belongs to the LysR transcriptional regulatory family.</text>
</comment>
<organism evidence="6 7">
    <name type="scientific">Acidovorax soli</name>
    <dbReference type="NCBI Taxonomy" id="592050"/>
    <lineage>
        <taxon>Bacteria</taxon>
        <taxon>Pseudomonadati</taxon>
        <taxon>Pseudomonadota</taxon>
        <taxon>Betaproteobacteria</taxon>
        <taxon>Burkholderiales</taxon>
        <taxon>Comamonadaceae</taxon>
        <taxon>Acidovorax</taxon>
    </lineage>
</organism>
<evidence type="ECO:0000256" key="3">
    <source>
        <dbReference type="ARBA" id="ARBA00023125"/>
    </source>
</evidence>
<dbReference type="Pfam" id="PF03466">
    <property type="entry name" value="LysR_substrate"/>
    <property type="match status" value="1"/>
</dbReference>
<proteinExistence type="inferred from homology"/>
<evidence type="ECO:0000313" key="7">
    <source>
        <dbReference type="Proteomes" id="UP000575083"/>
    </source>
</evidence>
<feature type="domain" description="HTH lysR-type" evidence="5">
    <location>
        <begin position="9"/>
        <end position="66"/>
    </location>
</feature>
<dbReference type="Pfam" id="PF00126">
    <property type="entry name" value="HTH_1"/>
    <property type="match status" value="1"/>
</dbReference>
<dbReference type="PANTHER" id="PTHR30419:SF30">
    <property type="entry name" value="LYSR FAMILY TRANSCRIPTIONAL REGULATOR"/>
    <property type="match status" value="1"/>
</dbReference>
<name>A0A7X0PDE6_9BURK</name>
<keyword evidence="3 6" id="KW-0238">DNA-binding</keyword>
<dbReference type="InterPro" id="IPR036388">
    <property type="entry name" value="WH-like_DNA-bd_sf"/>
</dbReference>
<dbReference type="InterPro" id="IPR050950">
    <property type="entry name" value="HTH-type_LysR_regulators"/>
</dbReference>
<protein>
    <submittedName>
        <fullName evidence="6">DNA-binding transcriptional LysR family regulator</fullName>
    </submittedName>
</protein>
<dbReference type="SUPFAM" id="SSF53850">
    <property type="entry name" value="Periplasmic binding protein-like II"/>
    <property type="match status" value="1"/>
</dbReference>
<dbReference type="RefSeq" id="WP_184857295.1">
    <property type="nucleotide sequence ID" value="NZ_JACHLK010000004.1"/>
</dbReference>
<dbReference type="InterPro" id="IPR036390">
    <property type="entry name" value="WH_DNA-bd_sf"/>
</dbReference>
<dbReference type="InterPro" id="IPR000847">
    <property type="entry name" value="LysR_HTH_N"/>
</dbReference>
<dbReference type="Gene3D" id="1.10.10.10">
    <property type="entry name" value="Winged helix-like DNA-binding domain superfamily/Winged helix DNA-binding domain"/>
    <property type="match status" value="1"/>
</dbReference>
<dbReference type="GO" id="GO:0005829">
    <property type="term" value="C:cytosol"/>
    <property type="evidence" value="ECO:0007669"/>
    <property type="project" value="TreeGrafter"/>
</dbReference>
<evidence type="ECO:0000256" key="1">
    <source>
        <dbReference type="ARBA" id="ARBA00009437"/>
    </source>
</evidence>
<dbReference type="PRINTS" id="PR00039">
    <property type="entry name" value="HTHLYSR"/>
</dbReference>
<dbReference type="GO" id="GO:0003700">
    <property type="term" value="F:DNA-binding transcription factor activity"/>
    <property type="evidence" value="ECO:0007669"/>
    <property type="project" value="InterPro"/>
</dbReference>
<gene>
    <name evidence="6" type="ORF">HNP48_002540</name>
</gene>
<dbReference type="Gene3D" id="3.40.190.290">
    <property type="match status" value="1"/>
</dbReference>
<dbReference type="Proteomes" id="UP000575083">
    <property type="component" value="Unassembled WGS sequence"/>
</dbReference>
<sequence>MATDSPIRFNLRQLGVFRSVAESGGIRAAARRLGLTQPAVTHAVRELEQGLGVDLFVRSAKGVRLTAPGEALLLRTQRILHEAQSAQAELEQMGGGLGGRLRIALSAAASSVLPQALSDFRAQRPDVVLELREMTWPTRLDGWREGEYDFAVLAQADVPHVPHQDALERELLFAIPAVLAVRTGHPLAGARSIAELAQALWLAPGYGMEVLDLLFAQCQTPPPRDIIYCHSVSIALSLLRATDAVGVVSSRLFLDAGASRGLVALAVAEPLPAARVCVVIRDRQALTPAARLFIDCLHQAAKAL</sequence>
<keyword evidence="4" id="KW-0804">Transcription</keyword>
<keyword evidence="2" id="KW-0805">Transcription regulation</keyword>
<comment type="caution">
    <text evidence="6">The sequence shown here is derived from an EMBL/GenBank/DDBJ whole genome shotgun (WGS) entry which is preliminary data.</text>
</comment>
<dbReference type="PROSITE" id="PS50931">
    <property type="entry name" value="HTH_LYSR"/>
    <property type="match status" value="1"/>
</dbReference>
<evidence type="ECO:0000256" key="4">
    <source>
        <dbReference type="ARBA" id="ARBA00023163"/>
    </source>
</evidence>
<accession>A0A7X0PDE6</accession>
<dbReference type="InterPro" id="IPR005119">
    <property type="entry name" value="LysR_subst-bd"/>
</dbReference>
<keyword evidence="7" id="KW-1185">Reference proteome</keyword>
<dbReference type="SUPFAM" id="SSF46785">
    <property type="entry name" value="Winged helix' DNA-binding domain"/>
    <property type="match status" value="1"/>
</dbReference>
<evidence type="ECO:0000256" key="2">
    <source>
        <dbReference type="ARBA" id="ARBA00023015"/>
    </source>
</evidence>
<evidence type="ECO:0000259" key="5">
    <source>
        <dbReference type="PROSITE" id="PS50931"/>
    </source>
</evidence>
<reference evidence="6 7" key="1">
    <citation type="submission" date="2020-08" db="EMBL/GenBank/DDBJ databases">
        <title>Functional genomics of gut bacteria from endangered species of beetles.</title>
        <authorList>
            <person name="Carlos-Shanley C."/>
        </authorList>
    </citation>
    <scope>NUCLEOTIDE SEQUENCE [LARGE SCALE GENOMIC DNA]</scope>
    <source>
        <strain evidence="6 7">S00198</strain>
    </source>
</reference>
<dbReference type="EMBL" id="JACHLK010000004">
    <property type="protein sequence ID" value="MBB6559868.1"/>
    <property type="molecule type" value="Genomic_DNA"/>
</dbReference>
<dbReference type="PANTHER" id="PTHR30419">
    <property type="entry name" value="HTH-TYPE TRANSCRIPTIONAL REGULATOR YBHD"/>
    <property type="match status" value="1"/>
</dbReference>